<evidence type="ECO:0000313" key="2">
    <source>
        <dbReference type="EMBL" id="MBV7267037.1"/>
    </source>
</evidence>
<dbReference type="PANTHER" id="PTHR40400:SF1">
    <property type="entry name" value="SLR1512 PROTEIN"/>
    <property type="match status" value="1"/>
</dbReference>
<feature type="transmembrane region" description="Helical" evidence="1">
    <location>
        <begin position="6"/>
        <end position="27"/>
    </location>
</feature>
<dbReference type="PANTHER" id="PTHR40400">
    <property type="entry name" value="SLR1512 PROTEIN"/>
    <property type="match status" value="1"/>
</dbReference>
<evidence type="ECO:0000313" key="3">
    <source>
        <dbReference type="Proteomes" id="UP000699975"/>
    </source>
</evidence>
<keyword evidence="1" id="KW-0812">Transmembrane</keyword>
<evidence type="ECO:0000256" key="1">
    <source>
        <dbReference type="SAM" id="Phobius"/>
    </source>
</evidence>
<feature type="transmembrane region" description="Helical" evidence="1">
    <location>
        <begin position="63"/>
        <end position="87"/>
    </location>
</feature>
<feature type="transmembrane region" description="Helical" evidence="1">
    <location>
        <begin position="264"/>
        <end position="286"/>
    </location>
</feature>
<accession>A0ABS6SRE4</accession>
<feature type="transmembrane region" description="Helical" evidence="1">
    <location>
        <begin position="129"/>
        <end position="150"/>
    </location>
</feature>
<dbReference type="EMBL" id="JAGSPB010000002">
    <property type="protein sequence ID" value="MBV7267037.1"/>
    <property type="molecule type" value="Genomic_DNA"/>
</dbReference>
<dbReference type="Proteomes" id="UP000699975">
    <property type="component" value="Unassembled WGS sequence"/>
</dbReference>
<feature type="transmembrane region" description="Helical" evidence="1">
    <location>
        <begin position="203"/>
        <end position="222"/>
    </location>
</feature>
<keyword evidence="3" id="KW-1185">Reference proteome</keyword>
<dbReference type="Pfam" id="PF05982">
    <property type="entry name" value="Sbt_1"/>
    <property type="match status" value="1"/>
</dbReference>
<feature type="transmembrane region" description="Helical" evidence="1">
    <location>
        <begin position="99"/>
        <end position="117"/>
    </location>
</feature>
<feature type="transmembrane region" description="Helical" evidence="1">
    <location>
        <begin position="234"/>
        <end position="258"/>
    </location>
</feature>
<proteinExistence type="predicted"/>
<keyword evidence="1" id="KW-1133">Transmembrane helix</keyword>
<organism evidence="2 3">
    <name type="scientific">Erythrobacter ani</name>
    <dbReference type="NCBI Taxonomy" id="2827235"/>
    <lineage>
        <taxon>Bacteria</taxon>
        <taxon>Pseudomonadati</taxon>
        <taxon>Pseudomonadota</taxon>
        <taxon>Alphaproteobacteria</taxon>
        <taxon>Sphingomonadales</taxon>
        <taxon>Erythrobacteraceae</taxon>
        <taxon>Erythrobacter/Porphyrobacter group</taxon>
        <taxon>Erythrobacter</taxon>
    </lineage>
</organism>
<feature type="transmembrane region" description="Helical" evidence="1">
    <location>
        <begin position="293"/>
        <end position="321"/>
    </location>
</feature>
<name>A0ABS6SRE4_9SPHN</name>
<comment type="caution">
    <text evidence="2">The sequence shown here is derived from an EMBL/GenBank/DDBJ whole genome shotgun (WGS) entry which is preliminary data.</text>
</comment>
<gene>
    <name evidence="2" type="ORF">KCG45_12665</name>
</gene>
<reference evidence="2 3" key="1">
    <citation type="submission" date="2021-04" db="EMBL/GenBank/DDBJ databases">
        <authorList>
            <person name="Pira H."/>
            <person name="Risdian C."/>
            <person name="Wink J."/>
        </authorList>
    </citation>
    <scope>NUCLEOTIDE SEQUENCE [LARGE SCALE GENOMIC DNA]</scope>
    <source>
        <strain evidence="2 3">WH131</strain>
    </source>
</reference>
<keyword evidence="1" id="KW-0472">Membrane</keyword>
<dbReference type="InterPro" id="IPR010293">
    <property type="entry name" value="Sbt_1"/>
</dbReference>
<feature type="transmembrane region" description="Helical" evidence="1">
    <location>
        <begin position="170"/>
        <end position="191"/>
    </location>
</feature>
<feature type="transmembrane region" description="Helical" evidence="1">
    <location>
        <begin position="39"/>
        <end position="57"/>
    </location>
</feature>
<protein>
    <submittedName>
        <fullName evidence="2">Sodium-dependent bicarbonate transport family permease</fullName>
    </submittedName>
</protein>
<sequence length="329" mass="33605">MFETAIQTFTSPVVLFFVLGLLAAFARSDLAIPESIAKAMSLYLMAAIGIKGGVAVAKSGIDATVMSALGAGILAGFLLPFFAYAVLKTFGKLDRINSGAVAAHYGSISVVTFVTAVEILTGQAREPGGYMVAVMAAMEAPAILSGLLLARGLGSKDEGSQSTGEMFHEVFTNSSIVLLLGAFAIGMIGGAEGFAPVSPFFEAGFKGVLCIFLLDMGLIAARRVMDSRSITWRLTAIAIFLPLVNGVVGTALGVGIGLDAGSAAALGVLCASASYIAVPAAMRLALPEADPGIYLTMSLSITFPFNVLINIGIISAFAAYLTGNGGIAP</sequence>